<evidence type="ECO:0000259" key="9">
    <source>
        <dbReference type="PROSITE" id="PS51805"/>
    </source>
</evidence>
<gene>
    <name evidence="11" type="primary">LOC115226063</name>
</gene>
<evidence type="ECO:0000259" key="8">
    <source>
        <dbReference type="PROSITE" id="PS50016"/>
    </source>
</evidence>
<dbReference type="Pfam" id="PF13832">
    <property type="entry name" value="zf-HC5HC2H_2"/>
    <property type="match status" value="1"/>
</dbReference>
<feature type="region of interest" description="Disordered" evidence="7">
    <location>
        <begin position="609"/>
        <end position="700"/>
    </location>
</feature>
<evidence type="ECO:0000313" key="10">
    <source>
        <dbReference type="Proteomes" id="UP000515154"/>
    </source>
</evidence>
<feature type="region of interest" description="Disordered" evidence="7">
    <location>
        <begin position="804"/>
        <end position="841"/>
    </location>
</feature>
<dbReference type="Pfam" id="PF10513">
    <property type="entry name" value="EPL1"/>
    <property type="match status" value="1"/>
</dbReference>
<dbReference type="SUPFAM" id="SSF57903">
    <property type="entry name" value="FYVE/PHD zinc finger"/>
    <property type="match status" value="1"/>
</dbReference>
<feature type="compositionally biased region" description="Polar residues" evidence="7">
    <location>
        <begin position="39"/>
        <end position="55"/>
    </location>
</feature>
<dbReference type="Pfam" id="PF13831">
    <property type="entry name" value="PHD_2"/>
    <property type="match status" value="1"/>
</dbReference>
<dbReference type="Proteomes" id="UP000515154">
    <property type="component" value="Linkage group LG29"/>
</dbReference>
<feature type="compositionally biased region" description="Basic and acidic residues" evidence="7">
    <location>
        <begin position="18"/>
        <end position="37"/>
    </location>
</feature>
<dbReference type="FunFam" id="3.30.40.10:FF:000030">
    <property type="entry name" value="Protein Jade-1 isoform 1"/>
    <property type="match status" value="1"/>
</dbReference>
<dbReference type="InterPro" id="IPR013083">
    <property type="entry name" value="Znf_RING/FYVE/PHD"/>
</dbReference>
<organism evidence="10 11">
    <name type="scientific">Octopus sinensis</name>
    <name type="common">East Asian common octopus</name>
    <dbReference type="NCBI Taxonomy" id="2607531"/>
    <lineage>
        <taxon>Eukaryota</taxon>
        <taxon>Metazoa</taxon>
        <taxon>Spiralia</taxon>
        <taxon>Lophotrochozoa</taxon>
        <taxon>Mollusca</taxon>
        <taxon>Cephalopoda</taxon>
        <taxon>Coleoidea</taxon>
        <taxon>Octopodiformes</taxon>
        <taxon>Octopoda</taxon>
        <taxon>Incirrata</taxon>
        <taxon>Octopodidae</taxon>
        <taxon>Octopus</taxon>
    </lineage>
</organism>
<evidence type="ECO:0000256" key="1">
    <source>
        <dbReference type="ARBA" id="ARBA00022723"/>
    </source>
</evidence>
<proteinExistence type="inferred from homology"/>
<dbReference type="InterPro" id="IPR019542">
    <property type="entry name" value="Enhancer_polycomb-like_N"/>
</dbReference>
<reference evidence="11" key="1">
    <citation type="submission" date="2025-08" db="UniProtKB">
        <authorList>
            <consortium name="RefSeq"/>
        </authorList>
    </citation>
    <scope>IDENTIFICATION</scope>
</reference>
<keyword evidence="3 6" id="KW-0863">Zinc-finger</keyword>
<dbReference type="GO" id="GO:0006357">
    <property type="term" value="P:regulation of transcription by RNA polymerase II"/>
    <property type="evidence" value="ECO:0007669"/>
    <property type="project" value="TreeGrafter"/>
</dbReference>
<accession>A0A6P7TU54</accession>
<dbReference type="InterPro" id="IPR001965">
    <property type="entry name" value="Znf_PHD"/>
</dbReference>
<dbReference type="InterPro" id="IPR019786">
    <property type="entry name" value="Zinc_finger_PHD-type_CS"/>
</dbReference>
<evidence type="ECO:0000256" key="2">
    <source>
        <dbReference type="ARBA" id="ARBA00022737"/>
    </source>
</evidence>
<dbReference type="PANTHER" id="PTHR13793">
    <property type="entry name" value="PHD FINGER PROTEINS"/>
    <property type="match status" value="1"/>
</dbReference>
<feature type="compositionally biased region" description="Polar residues" evidence="7">
    <location>
        <begin position="613"/>
        <end position="623"/>
    </location>
</feature>
<evidence type="ECO:0000256" key="5">
    <source>
        <dbReference type="ARBA" id="ARBA00038371"/>
    </source>
</evidence>
<dbReference type="InterPro" id="IPR011011">
    <property type="entry name" value="Znf_FYVE_PHD"/>
</dbReference>
<protein>
    <submittedName>
        <fullName evidence="11">Protein Jade-1 isoform X2</fullName>
    </submittedName>
</protein>
<evidence type="ECO:0000256" key="3">
    <source>
        <dbReference type="ARBA" id="ARBA00022771"/>
    </source>
</evidence>
<dbReference type="PROSITE" id="PS01359">
    <property type="entry name" value="ZF_PHD_1"/>
    <property type="match status" value="1"/>
</dbReference>
<evidence type="ECO:0000313" key="11">
    <source>
        <dbReference type="RefSeq" id="XP_029652897.2"/>
    </source>
</evidence>
<dbReference type="InterPro" id="IPR050701">
    <property type="entry name" value="Histone_Mod_Regulator"/>
</dbReference>
<dbReference type="PROSITE" id="PS50016">
    <property type="entry name" value="ZF_PHD_2"/>
    <property type="match status" value="1"/>
</dbReference>
<feature type="domain" description="PHD-type" evidence="9">
    <location>
        <begin position="275"/>
        <end position="392"/>
    </location>
</feature>
<feature type="region of interest" description="Disordered" evidence="7">
    <location>
        <begin position="1"/>
        <end position="57"/>
    </location>
</feature>
<dbReference type="Gene3D" id="3.30.40.10">
    <property type="entry name" value="Zinc/RING finger domain, C3HC4 (zinc finger)"/>
    <property type="match status" value="2"/>
</dbReference>
<evidence type="ECO:0000256" key="4">
    <source>
        <dbReference type="ARBA" id="ARBA00022833"/>
    </source>
</evidence>
<feature type="compositionally biased region" description="Basic and acidic residues" evidence="7">
    <location>
        <begin position="642"/>
        <end position="667"/>
    </location>
</feature>
<dbReference type="RefSeq" id="XP_029652897.2">
    <property type="nucleotide sequence ID" value="XM_029797037.2"/>
</dbReference>
<dbReference type="PROSITE" id="PS51805">
    <property type="entry name" value="EPHD"/>
    <property type="match status" value="1"/>
</dbReference>
<dbReference type="GO" id="GO:0008270">
    <property type="term" value="F:zinc ion binding"/>
    <property type="evidence" value="ECO:0007669"/>
    <property type="project" value="UniProtKB-KW"/>
</dbReference>
<dbReference type="CDD" id="cd15573">
    <property type="entry name" value="PHD_JADE"/>
    <property type="match status" value="1"/>
</dbReference>
<comment type="similarity">
    <text evidence="5">Belongs to the JADE family.</text>
</comment>
<dbReference type="InterPro" id="IPR034732">
    <property type="entry name" value="EPHD"/>
</dbReference>
<keyword evidence="2" id="KW-0677">Repeat</keyword>
<keyword evidence="10" id="KW-1185">Reference proteome</keyword>
<evidence type="ECO:0000256" key="7">
    <source>
        <dbReference type="SAM" id="MobiDB-lite"/>
    </source>
</evidence>
<feature type="region of interest" description="Disordered" evidence="7">
    <location>
        <begin position="969"/>
        <end position="1025"/>
    </location>
</feature>
<dbReference type="InterPro" id="IPR019787">
    <property type="entry name" value="Znf_PHD-finger"/>
</dbReference>
<keyword evidence="1" id="KW-0479">Metal-binding</keyword>
<feature type="compositionally biased region" description="Low complexity" evidence="7">
    <location>
        <begin position="826"/>
        <end position="835"/>
    </location>
</feature>
<dbReference type="PANTHER" id="PTHR13793:SF160">
    <property type="entry name" value="PHD FINGER PROTEIN RHINOCEROS"/>
    <property type="match status" value="1"/>
</dbReference>
<sequence>MSIRSKRTFWMEQSPDNESFREKRARLSSDEEEDRRSSKMSPNGLRSPTFGSQHNKPAELFRKDLISAMKLADSDPLQPEEYFEIADPWRQEWEKGVQVPVNPTSIPEINVRVLREKPKSGDFKIPRNPRKLLHATQDENYRQSIHELTGMQQLAEQVVRYDLDDIDVCWLTKVNEEREEMGDTLIDEWIMERIIEELENQCHDTMQQTIKTEEGLGIEYDEDVTCDVCHSPDSEENNEMVFCDGCDICVHQACYGIQAIPEGSWLCRPCSLGVKPVCILCPNTNGAMKSTRSGTKWAHVNCSLWIPEVSIGCVERMEPITKISQIPPSRWALVCCLCKERVGACIQCSVKTCKTAFHVTCAFNNNLEMRTILDESDVESGVKLKAYCPKHSKKRERSQADSELESPRKEIVNCRKELSVEEKANMRASRLTQLDEEFYTLVNVREVSTKFNIDYDVVDLVYVYWKLKRKANYDRPLLTPKRDEASLLERQQEDSLAARMKMFVHLRQDLERVRNLCYMVSRREKMKRHYYRVKESVFQAQVELLTSDKQLMTSREVNKILAKYEDNSIYNVFLMQDHDPDTTVLSDWGISRVGYEDFIKRHLSFGASDSKHQSVYRSPQRTPMSVKGCVRKKARQSPSSENSKREGMPKYDIKKLIPHKNKENAKSDDDDDESQGSGDNDAPENLLPKRQPTKKMIKRTIGPCRNVLKDRKCSLLTTPNKTSSGRKSKLKSIIKVHKLKFEKKALKKKLADKFSHNQHLSQRYPKFKMIDYPISNVKVEKTEANENKDKSNVLLDVSVHQNKGGPVLSLKQRRRFGHHKMKRENSQQTDDVPSQDSDDDELTRYTVTPLKATGHVSERIKAELHGLLEKSKLLVPEKLRENLQDKLLQSKKIQCFMSNLQKNCHPPDYNSSYWRFAKMTRKHIQDYLADDCSALENQENGTASSVFDRLSSGLFKYVHDDWYEGAHNSGVGAADDYKAPKYVPTSNGKQTRLLGGEERHRHHHQQQQQQQRHLNNSDHSKTCPRLSLERRVRRKLSHDLDACRVSDPLVNCTPLQENSSETQADISLDCGHAGAPLRRITSQLNQPS</sequence>
<dbReference type="FunFam" id="3.30.40.10:FF:000004">
    <property type="entry name" value="Jade family PHD finger 2"/>
    <property type="match status" value="1"/>
</dbReference>
<dbReference type="KEGG" id="osn:115226063"/>
<name>A0A6P7TU54_9MOLL</name>
<evidence type="ECO:0000256" key="6">
    <source>
        <dbReference type="PROSITE-ProRule" id="PRU00146"/>
    </source>
</evidence>
<dbReference type="AlphaFoldDB" id="A0A6P7TU54"/>
<feature type="domain" description="PHD-type" evidence="8">
    <location>
        <begin position="223"/>
        <end position="273"/>
    </location>
</feature>
<dbReference type="CDD" id="cd15707">
    <property type="entry name" value="ePHD_RNO"/>
    <property type="match status" value="1"/>
</dbReference>
<dbReference type="SMART" id="SM00249">
    <property type="entry name" value="PHD"/>
    <property type="match status" value="2"/>
</dbReference>
<keyword evidence="4" id="KW-0862">Zinc</keyword>
<feature type="compositionally biased region" description="Basic residues" evidence="7">
    <location>
        <begin position="811"/>
        <end position="822"/>
    </location>
</feature>